<proteinExistence type="predicted"/>
<evidence type="ECO:0000313" key="2">
    <source>
        <dbReference type="Proteomes" id="UP000256708"/>
    </source>
</evidence>
<organism evidence="1 2">
    <name type="scientific">Pontibacter diazotrophicus</name>
    <dbReference type="NCBI Taxonomy" id="1400979"/>
    <lineage>
        <taxon>Bacteria</taxon>
        <taxon>Pseudomonadati</taxon>
        <taxon>Bacteroidota</taxon>
        <taxon>Cytophagia</taxon>
        <taxon>Cytophagales</taxon>
        <taxon>Hymenobacteraceae</taxon>
        <taxon>Pontibacter</taxon>
    </lineage>
</organism>
<dbReference type="AlphaFoldDB" id="A0A3D8LFC3"/>
<name>A0A3D8LFC3_9BACT</name>
<dbReference type="EMBL" id="QRGR01000006">
    <property type="protein sequence ID" value="RDV16006.1"/>
    <property type="molecule type" value="Genomic_DNA"/>
</dbReference>
<sequence>MEKKIYLEITDQELSRLEETVNVMIYKLQKDWCEGEDVLQYKSLLAKLQSAFNHGESVR</sequence>
<comment type="caution">
    <text evidence="1">The sequence shown here is derived from an EMBL/GenBank/DDBJ whole genome shotgun (WGS) entry which is preliminary data.</text>
</comment>
<protein>
    <submittedName>
        <fullName evidence="1">Uncharacterized protein</fullName>
    </submittedName>
</protein>
<gene>
    <name evidence="1" type="ORF">DXT99_06430</name>
</gene>
<reference evidence="2" key="1">
    <citation type="submission" date="2018-08" db="EMBL/GenBank/DDBJ databases">
        <authorList>
            <person name="Liu Z.-W."/>
            <person name="Du Z.-J."/>
        </authorList>
    </citation>
    <scope>NUCLEOTIDE SEQUENCE [LARGE SCALE GENOMIC DNA]</scope>
    <source>
        <strain evidence="2">H4X</strain>
    </source>
</reference>
<evidence type="ECO:0000313" key="1">
    <source>
        <dbReference type="EMBL" id="RDV16006.1"/>
    </source>
</evidence>
<keyword evidence="2" id="KW-1185">Reference proteome</keyword>
<accession>A0A3D8LFC3</accession>
<dbReference type="Proteomes" id="UP000256708">
    <property type="component" value="Unassembled WGS sequence"/>
</dbReference>